<dbReference type="RefSeq" id="WP_035085048.1">
    <property type="nucleotide sequence ID" value="NZ_JQGC01000015.1"/>
</dbReference>
<evidence type="ECO:0000313" key="3">
    <source>
        <dbReference type="Proteomes" id="UP000028981"/>
    </source>
</evidence>
<dbReference type="STRING" id="46914.JP75_17155"/>
<organism evidence="2 3">
    <name type="scientific">Devosia riboflavina</name>
    <dbReference type="NCBI Taxonomy" id="46914"/>
    <lineage>
        <taxon>Bacteria</taxon>
        <taxon>Pseudomonadati</taxon>
        <taxon>Pseudomonadota</taxon>
        <taxon>Alphaproteobacteria</taxon>
        <taxon>Hyphomicrobiales</taxon>
        <taxon>Devosiaceae</taxon>
        <taxon>Devosia</taxon>
    </lineage>
</organism>
<dbReference type="Gene3D" id="3.40.50.300">
    <property type="entry name" value="P-loop containing nucleotide triphosphate hydrolases"/>
    <property type="match status" value="1"/>
</dbReference>
<dbReference type="CDD" id="cd02042">
    <property type="entry name" value="ParAB_family"/>
    <property type="match status" value="1"/>
</dbReference>
<evidence type="ECO:0000259" key="1">
    <source>
        <dbReference type="Pfam" id="PF01656"/>
    </source>
</evidence>
<sequence length="208" mass="22796">MHIVTIANAKGGSGKSTLAINLAVAALLSGRKVLLIDCDPQQTVMDWGEMREREGPTIVAHELRELPTVFAKARQEQYDLVLVDVAGRDNAALFGLFRLVDFVLVPSAPFNVELRVTKTVRRMIDAAGRQSRIVLVRTTDPQARRTRKAIEEFPNHFAPVALRYLVAYPDSYAAGEGVLETYPGSVAATEVQALFDYMLEIVGGGRNG</sequence>
<gene>
    <name evidence="2" type="ORF">JP75_17155</name>
</gene>
<accession>A0A087M090</accession>
<keyword evidence="3" id="KW-1185">Reference proteome</keyword>
<dbReference type="Proteomes" id="UP000028981">
    <property type="component" value="Unassembled WGS sequence"/>
</dbReference>
<proteinExistence type="predicted"/>
<dbReference type="EMBL" id="JQGC01000015">
    <property type="protein sequence ID" value="KFL30293.1"/>
    <property type="molecule type" value="Genomic_DNA"/>
</dbReference>
<dbReference type="Pfam" id="PF01656">
    <property type="entry name" value="CbiA"/>
    <property type="match status" value="1"/>
</dbReference>
<protein>
    <recommendedName>
        <fullName evidence="1">CobQ/CobB/MinD/ParA nucleotide binding domain-containing protein</fullName>
    </recommendedName>
</protein>
<name>A0A087M090_9HYPH</name>
<dbReference type="InterPro" id="IPR027417">
    <property type="entry name" value="P-loop_NTPase"/>
</dbReference>
<dbReference type="InterPro" id="IPR002586">
    <property type="entry name" value="CobQ/CobB/MinD/ParA_Nub-bd_dom"/>
</dbReference>
<dbReference type="AlphaFoldDB" id="A0A087M090"/>
<feature type="domain" description="CobQ/CobB/MinD/ParA nucleotide binding" evidence="1">
    <location>
        <begin position="4"/>
        <end position="116"/>
    </location>
</feature>
<reference evidence="2 3" key="1">
    <citation type="submission" date="2014-08" db="EMBL/GenBank/DDBJ databases">
        <authorList>
            <person name="Hassan Y.I."/>
            <person name="Lepp D."/>
            <person name="Zhou T."/>
        </authorList>
    </citation>
    <scope>NUCLEOTIDE SEQUENCE [LARGE SCALE GENOMIC DNA]</scope>
    <source>
        <strain evidence="2 3">IFO13584</strain>
    </source>
</reference>
<dbReference type="PANTHER" id="PTHR13696">
    <property type="entry name" value="P-LOOP CONTAINING NUCLEOSIDE TRIPHOSPHATE HYDROLASE"/>
    <property type="match status" value="1"/>
</dbReference>
<evidence type="ECO:0000313" key="2">
    <source>
        <dbReference type="EMBL" id="KFL30293.1"/>
    </source>
</evidence>
<dbReference type="PIRSF" id="PIRSF009320">
    <property type="entry name" value="Nuc_binding_HP_1000"/>
    <property type="match status" value="1"/>
</dbReference>
<dbReference type="InterPro" id="IPR050678">
    <property type="entry name" value="DNA_Partitioning_ATPase"/>
</dbReference>
<dbReference type="OrthoDB" id="9804460at2"/>
<dbReference type="PANTHER" id="PTHR13696:SF96">
    <property type="entry name" value="COBQ_COBB_MIND_PARA NUCLEOTIDE BINDING DOMAIN-CONTAINING PROTEIN"/>
    <property type="match status" value="1"/>
</dbReference>
<dbReference type="SUPFAM" id="SSF52540">
    <property type="entry name" value="P-loop containing nucleoside triphosphate hydrolases"/>
    <property type="match status" value="1"/>
</dbReference>
<comment type="caution">
    <text evidence="2">The sequence shown here is derived from an EMBL/GenBank/DDBJ whole genome shotgun (WGS) entry which is preliminary data.</text>
</comment>